<feature type="domain" description="Beta-retroviral matrix protein" evidence="2">
    <location>
        <begin position="205"/>
        <end position="258"/>
    </location>
</feature>
<accession>A0ABQ9W153</accession>
<organism evidence="3 4">
    <name type="scientific">Saguinus oedipus</name>
    <name type="common">Cotton-top tamarin</name>
    <name type="synonym">Oedipomidas oedipus</name>
    <dbReference type="NCBI Taxonomy" id="9490"/>
    <lineage>
        <taxon>Eukaryota</taxon>
        <taxon>Metazoa</taxon>
        <taxon>Chordata</taxon>
        <taxon>Craniata</taxon>
        <taxon>Vertebrata</taxon>
        <taxon>Euteleostomi</taxon>
        <taxon>Mammalia</taxon>
        <taxon>Eutheria</taxon>
        <taxon>Euarchontoglires</taxon>
        <taxon>Primates</taxon>
        <taxon>Haplorrhini</taxon>
        <taxon>Platyrrhini</taxon>
        <taxon>Cebidae</taxon>
        <taxon>Callitrichinae</taxon>
        <taxon>Saguinus</taxon>
    </lineage>
</organism>
<reference evidence="3 4" key="1">
    <citation type="submission" date="2023-05" db="EMBL/GenBank/DDBJ databases">
        <title>B98-5 Cell Line De Novo Hybrid Assembly: An Optical Mapping Approach.</title>
        <authorList>
            <person name="Kananen K."/>
            <person name="Auerbach J.A."/>
            <person name="Kautto E."/>
            <person name="Blachly J.S."/>
        </authorList>
    </citation>
    <scope>NUCLEOTIDE SEQUENCE [LARGE SCALE GENOMIC DNA]</scope>
    <source>
        <strain evidence="3">B95-8</strain>
        <tissue evidence="3">Cell line</tissue>
    </source>
</reference>
<dbReference type="SUPFAM" id="SSF47836">
    <property type="entry name" value="Retroviral matrix proteins"/>
    <property type="match status" value="1"/>
</dbReference>
<comment type="caution">
    <text evidence="3">The sequence shown here is derived from an EMBL/GenBank/DDBJ whole genome shotgun (WGS) entry which is preliminary data.</text>
</comment>
<gene>
    <name evidence="3" type="ORF">P7K49_005712</name>
</gene>
<keyword evidence="4" id="KW-1185">Reference proteome</keyword>
<evidence type="ECO:0000313" key="3">
    <source>
        <dbReference type="EMBL" id="KAK2115086.1"/>
    </source>
</evidence>
<dbReference type="InterPro" id="IPR038124">
    <property type="entry name" value="B_retro_matrix_sf"/>
</dbReference>
<dbReference type="InterPro" id="IPR010999">
    <property type="entry name" value="Retrovr_matrix"/>
</dbReference>
<evidence type="ECO:0000256" key="1">
    <source>
        <dbReference type="SAM" id="MobiDB-lite"/>
    </source>
</evidence>
<dbReference type="EMBL" id="JASSZA010000003">
    <property type="protein sequence ID" value="KAK2115086.1"/>
    <property type="molecule type" value="Genomic_DNA"/>
</dbReference>
<dbReference type="Proteomes" id="UP001266305">
    <property type="component" value="Unassembled WGS sequence"/>
</dbReference>
<dbReference type="Pfam" id="PF02337">
    <property type="entry name" value="Gag_p10"/>
    <property type="match status" value="1"/>
</dbReference>
<proteinExistence type="predicted"/>
<feature type="region of interest" description="Disordered" evidence="1">
    <location>
        <begin position="52"/>
        <end position="72"/>
    </location>
</feature>
<sequence length="298" mass="32648">MVSQYSAYLLLPRDLQETDDKESLCCKRSSRLKIEELNMQICKELGDKENLVRSEAPSFSTSPEQKSGLRERLKSGLSGSYIAHGTQPPSGTAPATESTLDLCGSGWKAMILSEAPSFSTSPEQKSGLRDLMKSGLSGSYIAHGTQPPSGTAPATESTLDLSGNLQETDDKDSLYCKRSPRLKFEELNMQICKEHGDKENLVRESHGHDIKLKTVEEFVHIIREICPWVPEGGILEETAWNTIGEKNEQYAFHNNALPQTETLSAPLLAEPARPCSRNAISSPVAAFSPPASELDPLD</sequence>
<name>A0ABQ9W153_SAGOE</name>
<protein>
    <recommendedName>
        <fullName evidence="2">Beta-retroviral matrix protein domain-containing protein</fullName>
    </recommendedName>
</protein>
<evidence type="ECO:0000313" key="4">
    <source>
        <dbReference type="Proteomes" id="UP001266305"/>
    </source>
</evidence>
<dbReference type="Gene3D" id="1.10.150.490">
    <property type="entry name" value="Retroviral GAG p10 protein"/>
    <property type="match status" value="1"/>
</dbReference>
<evidence type="ECO:0000259" key="2">
    <source>
        <dbReference type="Pfam" id="PF02337"/>
    </source>
</evidence>
<dbReference type="InterPro" id="IPR003322">
    <property type="entry name" value="B_retro_matrix"/>
</dbReference>